<sequence>MAPRLRSSSPMPTPLLPPAMTPLPSLYANNHTEGTNRRHFVLHPQRQHAVGHRCRSPVNKARTLHLLDPATNILRVPLSSELVLPTIYRYQPLPGTTLLTKHSERQNKSVTETTGVASTMRRQVLKRDNDTCWITEYNDSSVVINSHILSKRMDDAMARRLLHDFRLASSPFMTLFLASPYSPGWTRDSIRIIWVSARLPERWVRSHIILLFFLNS</sequence>
<dbReference type="Proteomes" id="UP001218218">
    <property type="component" value="Unassembled WGS sequence"/>
</dbReference>
<gene>
    <name evidence="2" type="ORF">DFH08DRAFT_6581</name>
</gene>
<feature type="compositionally biased region" description="Low complexity" evidence="1">
    <location>
        <begin position="1"/>
        <end position="10"/>
    </location>
</feature>
<feature type="compositionally biased region" description="Pro residues" evidence="1">
    <location>
        <begin position="11"/>
        <end position="21"/>
    </location>
</feature>
<evidence type="ECO:0000256" key="1">
    <source>
        <dbReference type="SAM" id="MobiDB-lite"/>
    </source>
</evidence>
<comment type="caution">
    <text evidence="2">The sequence shown here is derived from an EMBL/GenBank/DDBJ whole genome shotgun (WGS) entry which is preliminary data.</text>
</comment>
<name>A0AAD7F684_9AGAR</name>
<dbReference type="EMBL" id="JARIHO010000001">
    <property type="protein sequence ID" value="KAJ7367826.1"/>
    <property type="molecule type" value="Genomic_DNA"/>
</dbReference>
<evidence type="ECO:0000313" key="3">
    <source>
        <dbReference type="Proteomes" id="UP001218218"/>
    </source>
</evidence>
<proteinExistence type="predicted"/>
<feature type="region of interest" description="Disordered" evidence="1">
    <location>
        <begin position="1"/>
        <end position="31"/>
    </location>
</feature>
<keyword evidence="3" id="KW-1185">Reference proteome</keyword>
<dbReference type="AlphaFoldDB" id="A0AAD7F684"/>
<evidence type="ECO:0000313" key="2">
    <source>
        <dbReference type="EMBL" id="KAJ7367826.1"/>
    </source>
</evidence>
<protein>
    <submittedName>
        <fullName evidence="2">Uncharacterized protein</fullName>
    </submittedName>
</protein>
<organism evidence="2 3">
    <name type="scientific">Mycena albidolilacea</name>
    <dbReference type="NCBI Taxonomy" id="1033008"/>
    <lineage>
        <taxon>Eukaryota</taxon>
        <taxon>Fungi</taxon>
        <taxon>Dikarya</taxon>
        <taxon>Basidiomycota</taxon>
        <taxon>Agaricomycotina</taxon>
        <taxon>Agaricomycetes</taxon>
        <taxon>Agaricomycetidae</taxon>
        <taxon>Agaricales</taxon>
        <taxon>Marasmiineae</taxon>
        <taxon>Mycenaceae</taxon>
        <taxon>Mycena</taxon>
    </lineage>
</organism>
<accession>A0AAD7F684</accession>
<reference evidence="2" key="1">
    <citation type="submission" date="2023-03" db="EMBL/GenBank/DDBJ databases">
        <title>Massive genome expansion in bonnet fungi (Mycena s.s.) driven by repeated elements and novel gene families across ecological guilds.</title>
        <authorList>
            <consortium name="Lawrence Berkeley National Laboratory"/>
            <person name="Harder C.B."/>
            <person name="Miyauchi S."/>
            <person name="Viragh M."/>
            <person name="Kuo A."/>
            <person name="Thoen E."/>
            <person name="Andreopoulos B."/>
            <person name="Lu D."/>
            <person name="Skrede I."/>
            <person name="Drula E."/>
            <person name="Henrissat B."/>
            <person name="Morin E."/>
            <person name="Kohler A."/>
            <person name="Barry K."/>
            <person name="LaButti K."/>
            <person name="Morin E."/>
            <person name="Salamov A."/>
            <person name="Lipzen A."/>
            <person name="Mereny Z."/>
            <person name="Hegedus B."/>
            <person name="Baldrian P."/>
            <person name="Stursova M."/>
            <person name="Weitz H."/>
            <person name="Taylor A."/>
            <person name="Grigoriev I.V."/>
            <person name="Nagy L.G."/>
            <person name="Martin F."/>
            <person name="Kauserud H."/>
        </authorList>
    </citation>
    <scope>NUCLEOTIDE SEQUENCE</scope>
    <source>
        <strain evidence="2">CBHHK002</strain>
    </source>
</reference>